<dbReference type="Proteomes" id="UP001433268">
    <property type="component" value="Unassembled WGS sequence"/>
</dbReference>
<name>A0ABR1X2P0_9PEZI</name>
<sequence length="157" mass="17080">MAHGASAGLWGADFALLWGRGRVNGTVLTPPPSGLKPPPKSCEGTLWRGSIDPSVWFEWDGVVAAAALLLVSHTCITVHTPTTDHTSQVLQIPHRPPAALAPAAPNSDAQTYFRRRAEGNLNMPETLLWPNLTLPGSCNTRSRARRHNRQYHTGLHQ</sequence>
<proteinExistence type="predicted"/>
<comment type="caution">
    <text evidence="1">The sequence shown here is derived from an EMBL/GenBank/DDBJ whole genome shotgun (WGS) entry which is preliminary data.</text>
</comment>
<reference evidence="1 2" key="1">
    <citation type="submission" date="2023-01" db="EMBL/GenBank/DDBJ databases">
        <title>Analysis of 21 Apiospora genomes using comparative genomics revels a genus with tremendous synthesis potential of carbohydrate active enzymes and secondary metabolites.</title>
        <authorList>
            <person name="Sorensen T."/>
        </authorList>
    </citation>
    <scope>NUCLEOTIDE SEQUENCE [LARGE SCALE GENOMIC DNA]</scope>
    <source>
        <strain evidence="1 2">CBS 114990</strain>
    </source>
</reference>
<dbReference type="GeneID" id="92041935"/>
<organism evidence="1 2">
    <name type="scientific">Apiospora hydei</name>
    <dbReference type="NCBI Taxonomy" id="1337664"/>
    <lineage>
        <taxon>Eukaryota</taxon>
        <taxon>Fungi</taxon>
        <taxon>Dikarya</taxon>
        <taxon>Ascomycota</taxon>
        <taxon>Pezizomycotina</taxon>
        <taxon>Sordariomycetes</taxon>
        <taxon>Xylariomycetidae</taxon>
        <taxon>Amphisphaeriales</taxon>
        <taxon>Apiosporaceae</taxon>
        <taxon>Apiospora</taxon>
    </lineage>
</organism>
<keyword evidence="2" id="KW-1185">Reference proteome</keyword>
<accession>A0ABR1X2P0</accession>
<dbReference type="EMBL" id="JAQQWN010000004">
    <property type="protein sequence ID" value="KAK8089599.1"/>
    <property type="molecule type" value="Genomic_DNA"/>
</dbReference>
<protein>
    <submittedName>
        <fullName evidence="1">Uncharacterized protein</fullName>
    </submittedName>
</protein>
<dbReference type="RefSeq" id="XP_066672493.1">
    <property type="nucleotide sequence ID" value="XM_066808875.1"/>
</dbReference>
<evidence type="ECO:0000313" key="2">
    <source>
        <dbReference type="Proteomes" id="UP001433268"/>
    </source>
</evidence>
<gene>
    <name evidence="1" type="ORF">PG997_004560</name>
</gene>
<evidence type="ECO:0000313" key="1">
    <source>
        <dbReference type="EMBL" id="KAK8089599.1"/>
    </source>
</evidence>